<comment type="similarity">
    <text evidence="1">Belongs to the annexin family.</text>
</comment>
<organism evidence="4">
    <name type="scientific">Grammatophora oceanica</name>
    <dbReference type="NCBI Taxonomy" id="210454"/>
    <lineage>
        <taxon>Eukaryota</taxon>
        <taxon>Sar</taxon>
        <taxon>Stramenopiles</taxon>
        <taxon>Ochrophyta</taxon>
        <taxon>Bacillariophyta</taxon>
        <taxon>Fragilariophyceae</taxon>
        <taxon>Fragilariophycidae</taxon>
        <taxon>Rhabdonematales</taxon>
        <taxon>Grammatophoraceae</taxon>
        <taxon>Grammatophora</taxon>
    </lineage>
</organism>
<gene>
    <name evidence="4" type="ORF">GOCE00092_LOCUS2133</name>
</gene>
<sequence length="335" mass="37606">MTIDLFPAFILDDDLTPDAFGPEIDDAVNEVVDACAGWGANSKKVIEIMGSMDATQRYQMQRRYLELHSDAKQKTLDKLMKKEFSGDFGQALRFLSLSPVEAECAMIKAAAKGVGAQVNVIYSIICGRTNRELELLKKKYFEIYTKDLGKLMASELHGDMERLIFNCLQAAEQEYDPQFHTADKAMEDAAEIHDKGQGRWGTDEKGIFKLLCASPPQYLEMVNQTYADKYGYTLMKAMEKELGGNVRSSCLHMIGMKLKPYETVAKLIKSACAGIGTDELLLTTCVIRYQHILAQVMAAHVELFNKTVQDRVREETGGNYKSLLLMVLNTAFPEY</sequence>
<dbReference type="GO" id="GO:0005509">
    <property type="term" value="F:calcium ion binding"/>
    <property type="evidence" value="ECO:0007669"/>
    <property type="project" value="InterPro"/>
</dbReference>
<dbReference type="PRINTS" id="PR00196">
    <property type="entry name" value="ANNEXIN"/>
</dbReference>
<dbReference type="InterPro" id="IPR037104">
    <property type="entry name" value="Annexin_sf"/>
</dbReference>
<dbReference type="GO" id="GO:0005886">
    <property type="term" value="C:plasma membrane"/>
    <property type="evidence" value="ECO:0007669"/>
    <property type="project" value="TreeGrafter"/>
</dbReference>
<dbReference type="SUPFAM" id="SSF47874">
    <property type="entry name" value="Annexin"/>
    <property type="match status" value="1"/>
</dbReference>
<dbReference type="GO" id="GO:0005737">
    <property type="term" value="C:cytoplasm"/>
    <property type="evidence" value="ECO:0007669"/>
    <property type="project" value="TreeGrafter"/>
</dbReference>
<dbReference type="InterPro" id="IPR001464">
    <property type="entry name" value="Annexin"/>
</dbReference>
<dbReference type="InterPro" id="IPR018502">
    <property type="entry name" value="Annexin_repeat"/>
</dbReference>
<dbReference type="PANTHER" id="PTHR10502">
    <property type="entry name" value="ANNEXIN"/>
    <property type="match status" value="1"/>
</dbReference>
<dbReference type="AlphaFoldDB" id="A0A7S1Y2C7"/>
<keyword evidence="2" id="KW-0677">Repeat</keyword>
<dbReference type="PROSITE" id="PS51897">
    <property type="entry name" value="ANNEXIN_2"/>
    <property type="match status" value="3"/>
</dbReference>
<accession>A0A7S1Y2C7</accession>
<evidence type="ECO:0000313" key="4">
    <source>
        <dbReference type="EMBL" id="CAD9273226.1"/>
    </source>
</evidence>
<dbReference type="EMBL" id="HBGK01004037">
    <property type="protein sequence ID" value="CAD9273226.1"/>
    <property type="molecule type" value="Transcribed_RNA"/>
</dbReference>
<dbReference type="Gene3D" id="1.10.220.10">
    <property type="entry name" value="Annexin"/>
    <property type="match status" value="4"/>
</dbReference>
<evidence type="ECO:0008006" key="5">
    <source>
        <dbReference type="Google" id="ProtNLM"/>
    </source>
</evidence>
<evidence type="ECO:0000256" key="2">
    <source>
        <dbReference type="ARBA" id="ARBA00022737"/>
    </source>
</evidence>
<dbReference type="SMART" id="SM00335">
    <property type="entry name" value="ANX"/>
    <property type="match status" value="4"/>
</dbReference>
<keyword evidence="3" id="KW-0041">Annexin</keyword>
<name>A0A7S1Y2C7_9STRA</name>
<evidence type="ECO:0000256" key="3">
    <source>
        <dbReference type="ARBA" id="ARBA00023216"/>
    </source>
</evidence>
<proteinExistence type="inferred from homology"/>
<dbReference type="Pfam" id="PF00191">
    <property type="entry name" value="Annexin"/>
    <property type="match status" value="3"/>
</dbReference>
<reference evidence="4" key="1">
    <citation type="submission" date="2021-01" db="EMBL/GenBank/DDBJ databases">
        <authorList>
            <person name="Corre E."/>
            <person name="Pelletier E."/>
            <person name="Niang G."/>
            <person name="Scheremetjew M."/>
            <person name="Finn R."/>
            <person name="Kale V."/>
            <person name="Holt S."/>
            <person name="Cochrane G."/>
            <person name="Meng A."/>
            <person name="Brown T."/>
            <person name="Cohen L."/>
        </authorList>
    </citation>
    <scope>NUCLEOTIDE SEQUENCE</scope>
    <source>
        <strain evidence="4">CCMP 410</strain>
    </source>
</reference>
<dbReference type="PANTHER" id="PTHR10502:SF102">
    <property type="entry name" value="ANNEXIN B11"/>
    <property type="match status" value="1"/>
</dbReference>
<evidence type="ECO:0000256" key="1">
    <source>
        <dbReference type="ARBA" id="ARBA00007831"/>
    </source>
</evidence>
<protein>
    <recommendedName>
        <fullName evidence="5">Annexin</fullName>
    </recommendedName>
</protein>
<dbReference type="GO" id="GO:0005544">
    <property type="term" value="F:calcium-dependent phospholipid binding"/>
    <property type="evidence" value="ECO:0007669"/>
    <property type="project" value="InterPro"/>
</dbReference>
<dbReference type="GO" id="GO:0001786">
    <property type="term" value="F:phosphatidylserine binding"/>
    <property type="evidence" value="ECO:0007669"/>
    <property type="project" value="TreeGrafter"/>
</dbReference>